<keyword evidence="2" id="KW-0285">Flavoprotein</keyword>
<dbReference type="Ensembl" id="ENSGWIT00000039579.1">
    <property type="protein sequence ID" value="ENSGWIP00000036312.1"/>
    <property type="gene ID" value="ENSGWIG00000018639.1"/>
</dbReference>
<dbReference type="InterPro" id="IPR017941">
    <property type="entry name" value="Rieske_2Fe-2S"/>
</dbReference>
<dbReference type="SUPFAM" id="SSF50022">
    <property type="entry name" value="ISP domain"/>
    <property type="match status" value="1"/>
</dbReference>
<evidence type="ECO:0000256" key="1">
    <source>
        <dbReference type="ARBA" id="ARBA00006442"/>
    </source>
</evidence>
<evidence type="ECO:0000256" key="6">
    <source>
        <dbReference type="ARBA" id="ARBA00023002"/>
    </source>
</evidence>
<dbReference type="PROSITE" id="PS51296">
    <property type="entry name" value="RIESKE"/>
    <property type="match status" value="1"/>
</dbReference>
<evidence type="ECO:0000256" key="8">
    <source>
        <dbReference type="ARBA" id="ARBA00023014"/>
    </source>
</evidence>
<dbReference type="Pfam" id="PF14759">
    <property type="entry name" value="Reductase_C"/>
    <property type="match status" value="1"/>
</dbReference>
<keyword evidence="3" id="KW-0001">2Fe-2S</keyword>
<evidence type="ECO:0000256" key="4">
    <source>
        <dbReference type="ARBA" id="ARBA00022723"/>
    </source>
</evidence>
<dbReference type="Pfam" id="PF00355">
    <property type="entry name" value="Rieske"/>
    <property type="match status" value="1"/>
</dbReference>
<dbReference type="Gene3D" id="3.50.50.60">
    <property type="entry name" value="FAD/NAD(P)-binding domain"/>
    <property type="match status" value="3"/>
</dbReference>
<reference evidence="10" key="2">
    <citation type="submission" date="2025-08" db="UniProtKB">
        <authorList>
            <consortium name="Ensembl"/>
        </authorList>
    </citation>
    <scope>IDENTIFICATION</scope>
</reference>
<evidence type="ECO:0000313" key="11">
    <source>
        <dbReference type="Proteomes" id="UP000694680"/>
    </source>
</evidence>
<feature type="domain" description="Rieske" evidence="9">
    <location>
        <begin position="1"/>
        <end position="83"/>
    </location>
</feature>
<keyword evidence="8" id="KW-0411">Iron-sulfur</keyword>
<keyword evidence="5" id="KW-0274">FAD</keyword>
<dbReference type="Gene3D" id="3.30.390.30">
    <property type="match status" value="1"/>
</dbReference>
<keyword evidence="6" id="KW-0560">Oxidoreductase</keyword>
<comment type="similarity">
    <text evidence="1">Belongs to the FAD-dependent oxidoreductase family.</text>
</comment>
<evidence type="ECO:0000256" key="7">
    <source>
        <dbReference type="ARBA" id="ARBA00023004"/>
    </source>
</evidence>
<accession>A0A8C5N8A2</accession>
<dbReference type="GO" id="GO:0051537">
    <property type="term" value="F:2 iron, 2 sulfur cluster binding"/>
    <property type="evidence" value="ECO:0007669"/>
    <property type="project" value="UniProtKB-KW"/>
</dbReference>
<dbReference type="Gene3D" id="2.102.10.10">
    <property type="entry name" value="Rieske [2Fe-2S] iron-sulphur domain"/>
    <property type="match status" value="1"/>
</dbReference>
<dbReference type="AlphaFoldDB" id="A0A8C5N8A2"/>
<dbReference type="PANTHER" id="PTHR43557">
    <property type="entry name" value="APOPTOSIS-INDUCING FACTOR 1"/>
    <property type="match status" value="1"/>
</dbReference>
<keyword evidence="11" id="KW-1185">Reference proteome</keyword>
<dbReference type="SUPFAM" id="SSF51905">
    <property type="entry name" value="FAD/NAD(P)-binding domain"/>
    <property type="match status" value="1"/>
</dbReference>
<dbReference type="GO" id="GO:0016651">
    <property type="term" value="F:oxidoreductase activity, acting on NAD(P)H"/>
    <property type="evidence" value="ECO:0007669"/>
    <property type="project" value="TreeGrafter"/>
</dbReference>
<gene>
    <name evidence="10" type="primary">LOC114476016</name>
</gene>
<keyword evidence="4" id="KW-0479">Metal-binding</keyword>
<evidence type="ECO:0000256" key="2">
    <source>
        <dbReference type="ARBA" id="ARBA00022630"/>
    </source>
</evidence>
<protein>
    <submittedName>
        <fullName evidence="10">Apoptosis-inducing factor 3-like</fullName>
    </submittedName>
</protein>
<evidence type="ECO:0000256" key="5">
    <source>
        <dbReference type="ARBA" id="ARBA00022827"/>
    </source>
</evidence>
<dbReference type="InterPro" id="IPR016156">
    <property type="entry name" value="FAD/NAD-linked_Rdtase_dimer_sf"/>
</dbReference>
<dbReference type="GO" id="GO:0046872">
    <property type="term" value="F:metal ion binding"/>
    <property type="evidence" value="ECO:0007669"/>
    <property type="project" value="UniProtKB-KW"/>
</dbReference>
<evidence type="ECO:0000259" key="9">
    <source>
        <dbReference type="PROSITE" id="PS51296"/>
    </source>
</evidence>
<dbReference type="SUPFAM" id="SSF55424">
    <property type="entry name" value="FAD/NAD-linked reductases, dimerisation (C-terminal) domain"/>
    <property type="match status" value="1"/>
</dbReference>
<dbReference type="PANTHER" id="PTHR43557:SF9">
    <property type="entry name" value="APOPTOSIS-INDUCING FACTOR 3-LIKE"/>
    <property type="match status" value="1"/>
</dbReference>
<reference evidence="10" key="1">
    <citation type="submission" date="2020-06" db="EMBL/GenBank/DDBJ databases">
        <authorList>
            <consortium name="Wellcome Sanger Institute Data Sharing"/>
        </authorList>
    </citation>
    <scope>NUCLEOTIDE SEQUENCE [LARGE SCALE GENOMIC DNA]</scope>
</reference>
<name>A0A8C5N8A2_GOUWI</name>
<dbReference type="InterPro" id="IPR036188">
    <property type="entry name" value="FAD/NAD-bd_sf"/>
</dbReference>
<reference evidence="10" key="3">
    <citation type="submission" date="2025-09" db="UniProtKB">
        <authorList>
            <consortium name="Ensembl"/>
        </authorList>
    </citation>
    <scope>IDENTIFICATION</scope>
</reference>
<dbReference type="InterPro" id="IPR028202">
    <property type="entry name" value="Reductase_C"/>
</dbReference>
<dbReference type="InterPro" id="IPR050446">
    <property type="entry name" value="FAD-oxidoreductase/Apoptosis"/>
</dbReference>
<keyword evidence="7" id="KW-0408">Iron</keyword>
<evidence type="ECO:0000256" key="3">
    <source>
        <dbReference type="ARBA" id="ARBA00022714"/>
    </source>
</evidence>
<dbReference type="GO" id="GO:0005737">
    <property type="term" value="C:cytoplasm"/>
    <property type="evidence" value="ECO:0007669"/>
    <property type="project" value="TreeGrafter"/>
</dbReference>
<evidence type="ECO:0000313" key="10">
    <source>
        <dbReference type="Ensembl" id="ENSGWIP00000036312.1"/>
    </source>
</evidence>
<dbReference type="InterPro" id="IPR036922">
    <property type="entry name" value="Rieske_2Fe-2S_sf"/>
</dbReference>
<dbReference type="Proteomes" id="UP000694680">
    <property type="component" value="Chromosome 14"/>
</dbReference>
<sequence length="403" mass="44575">MMEVEVGRQTVLLARTEGKYSAIGNQCTHYGAPLSQGVLSGHRLYCPWHGSCFNVLTGDVEEFPGMDCLPCHKVQSLTIEVSESHHYAVGRRLFVSTGAASLSCAEILRQEHFGGRIIIVTKDDLLPYDKTRLSKVQQKLPSLSSLACYNQCEVYHLLTYTLSLLLLAKGLDVPGRKLKNVMMLETPEDARRIHSACVGANVVVVGTSFVAVCYADPLTTSFNDNLLFFSSIRTNKQFLWCHTVYVHTVTATHLLFSSDLQFMRTNVPDVFCGGDLAIFPLVMAKNHLVNIGHWQMAQAHGRIAALNMMNNATELASVPFYWTVLLGKTIRYAGHGEGYTEIAIKGTFEEQKFLVLYIKEDVVIAAASLNYDPAVSAVAERLVTGRVITKKEAQYVTIKSVSS</sequence>
<proteinExistence type="inferred from homology"/>
<dbReference type="CDD" id="cd03478">
    <property type="entry name" value="Rieske_AIFL_N"/>
    <property type="match status" value="1"/>
</dbReference>
<organism evidence="10 11">
    <name type="scientific">Gouania willdenowi</name>
    <name type="common">Blunt-snouted clingfish</name>
    <name type="synonym">Lepadogaster willdenowi</name>
    <dbReference type="NCBI Taxonomy" id="441366"/>
    <lineage>
        <taxon>Eukaryota</taxon>
        <taxon>Metazoa</taxon>
        <taxon>Chordata</taxon>
        <taxon>Craniata</taxon>
        <taxon>Vertebrata</taxon>
        <taxon>Euteleostomi</taxon>
        <taxon>Actinopterygii</taxon>
        <taxon>Neopterygii</taxon>
        <taxon>Teleostei</taxon>
        <taxon>Neoteleostei</taxon>
        <taxon>Acanthomorphata</taxon>
        <taxon>Ovalentaria</taxon>
        <taxon>Blenniimorphae</taxon>
        <taxon>Blenniiformes</taxon>
        <taxon>Gobiesocoidei</taxon>
        <taxon>Gobiesocidae</taxon>
        <taxon>Gobiesocinae</taxon>
        <taxon>Gouania</taxon>
    </lineage>
</organism>